<evidence type="ECO:0000313" key="2">
    <source>
        <dbReference type="EMBL" id="ONH68584.1"/>
    </source>
</evidence>
<dbReference type="Proteomes" id="UP000189513">
    <property type="component" value="Unassembled WGS sequence"/>
</dbReference>
<comment type="caution">
    <text evidence="2">The sequence shown here is derived from an EMBL/GenBank/DDBJ whole genome shotgun (WGS) entry which is preliminary data.</text>
</comment>
<dbReference type="STRING" id="36022.A0A1V2L9W9"/>
<name>A0A1V2L9W9_CYBFA</name>
<protein>
    <submittedName>
        <fullName evidence="2">Uncharacterized protein</fullName>
    </submittedName>
</protein>
<dbReference type="EMBL" id="MPUK01000002">
    <property type="protein sequence ID" value="ONH68584.1"/>
    <property type="molecule type" value="Genomic_DNA"/>
</dbReference>
<reference evidence="3" key="1">
    <citation type="journal article" date="2017" name="Genome Announc.">
        <title>Genome sequences of Cyberlindnera fabianii 65, Pichia kudriavzevii 129, and Saccharomyces cerevisiae 131 isolated from fermented masau fruits in Zimbabwe.</title>
        <authorList>
            <person name="van Rijswijck I.M.H."/>
            <person name="Derks M.F.L."/>
            <person name="Abee T."/>
            <person name="de Ridder D."/>
            <person name="Smid E.J."/>
        </authorList>
    </citation>
    <scope>NUCLEOTIDE SEQUENCE [LARGE SCALE GENOMIC DNA]</scope>
    <source>
        <strain evidence="3">65</strain>
    </source>
</reference>
<accession>A0A1V2L9W9</accession>
<evidence type="ECO:0000256" key="1">
    <source>
        <dbReference type="SAM" id="Phobius"/>
    </source>
</evidence>
<feature type="transmembrane region" description="Helical" evidence="1">
    <location>
        <begin position="21"/>
        <end position="47"/>
    </location>
</feature>
<dbReference type="PANTHER" id="PTHR39153:SF1">
    <property type="entry name" value="AGR244WP"/>
    <property type="match status" value="1"/>
</dbReference>
<dbReference type="AlphaFoldDB" id="A0A1V2L9W9"/>
<keyword evidence="1" id="KW-0472">Membrane</keyword>
<dbReference type="PANTHER" id="PTHR39153">
    <property type="entry name" value="AGR244WP"/>
    <property type="match status" value="1"/>
</dbReference>
<evidence type="ECO:0000313" key="3">
    <source>
        <dbReference type="Proteomes" id="UP000189513"/>
    </source>
</evidence>
<proteinExistence type="predicted"/>
<dbReference type="VEuPathDB" id="FungiDB:BON22_1098"/>
<keyword evidence="3" id="KW-1185">Reference proteome</keyword>
<keyword evidence="1" id="KW-0812">Transmembrane</keyword>
<sequence length="122" mass="13660">MGNVKPIHHEPRKIEQLSSELLVAGAIGAVKGAVIGITTGLALRILSPTYRTARTQVKVFYHATWISMGAVFWAEKQLLQFEERTMREEQNRRTKLLDEAAERGIYLEADQAASDLGLHKSE</sequence>
<gene>
    <name evidence="2" type="ORF">BON22_1098</name>
</gene>
<dbReference type="OMA" id="SWISMGA"/>
<dbReference type="InterPro" id="IPR038882">
    <property type="entry name" value="Rcf3"/>
</dbReference>
<keyword evidence="1" id="KW-1133">Transmembrane helix</keyword>
<organism evidence="2 3">
    <name type="scientific">Cyberlindnera fabianii</name>
    <name type="common">Yeast</name>
    <name type="synonym">Hansenula fabianii</name>
    <dbReference type="NCBI Taxonomy" id="36022"/>
    <lineage>
        <taxon>Eukaryota</taxon>
        <taxon>Fungi</taxon>
        <taxon>Dikarya</taxon>
        <taxon>Ascomycota</taxon>
        <taxon>Saccharomycotina</taxon>
        <taxon>Saccharomycetes</taxon>
        <taxon>Phaffomycetales</taxon>
        <taxon>Phaffomycetaceae</taxon>
        <taxon>Cyberlindnera</taxon>
    </lineage>
</organism>